<organism evidence="2 3">
    <name type="scientific">Lucilia cuprina</name>
    <name type="common">Green bottle fly</name>
    <name type="synonym">Australian sheep blowfly</name>
    <dbReference type="NCBI Taxonomy" id="7375"/>
    <lineage>
        <taxon>Eukaryota</taxon>
        <taxon>Metazoa</taxon>
        <taxon>Ecdysozoa</taxon>
        <taxon>Arthropoda</taxon>
        <taxon>Hexapoda</taxon>
        <taxon>Insecta</taxon>
        <taxon>Pterygota</taxon>
        <taxon>Neoptera</taxon>
        <taxon>Endopterygota</taxon>
        <taxon>Diptera</taxon>
        <taxon>Brachycera</taxon>
        <taxon>Muscomorpha</taxon>
        <taxon>Oestroidea</taxon>
        <taxon>Calliphoridae</taxon>
        <taxon>Luciliinae</taxon>
        <taxon>Lucilia</taxon>
    </lineage>
</organism>
<protein>
    <submittedName>
        <fullName evidence="2">Uncharacterized protein</fullName>
    </submittedName>
</protein>
<evidence type="ECO:0000256" key="1">
    <source>
        <dbReference type="SAM" id="MobiDB-lite"/>
    </source>
</evidence>
<proteinExistence type="predicted"/>
<name>A0A0L0CPE8_LUCCU</name>
<reference evidence="2 3" key="1">
    <citation type="journal article" date="2015" name="Nat. Commun.">
        <title>Lucilia cuprina genome unlocks parasitic fly biology to underpin future interventions.</title>
        <authorList>
            <person name="Anstead C.A."/>
            <person name="Korhonen P.K."/>
            <person name="Young N.D."/>
            <person name="Hall R.S."/>
            <person name="Jex A.R."/>
            <person name="Murali S.C."/>
            <person name="Hughes D.S."/>
            <person name="Lee S.F."/>
            <person name="Perry T."/>
            <person name="Stroehlein A.J."/>
            <person name="Ansell B.R."/>
            <person name="Breugelmans B."/>
            <person name="Hofmann A."/>
            <person name="Qu J."/>
            <person name="Dugan S."/>
            <person name="Lee S.L."/>
            <person name="Chao H."/>
            <person name="Dinh H."/>
            <person name="Han Y."/>
            <person name="Doddapaneni H.V."/>
            <person name="Worley K.C."/>
            <person name="Muzny D.M."/>
            <person name="Ioannidis P."/>
            <person name="Waterhouse R.M."/>
            <person name="Zdobnov E.M."/>
            <person name="James P.J."/>
            <person name="Bagnall N.H."/>
            <person name="Kotze A.C."/>
            <person name="Gibbs R.A."/>
            <person name="Richards S."/>
            <person name="Batterham P."/>
            <person name="Gasser R.B."/>
        </authorList>
    </citation>
    <scope>NUCLEOTIDE SEQUENCE [LARGE SCALE GENOMIC DNA]</scope>
    <source>
        <strain evidence="2 3">LS</strain>
        <tissue evidence="2">Full body</tissue>
    </source>
</reference>
<comment type="caution">
    <text evidence="2">The sequence shown here is derived from an EMBL/GenBank/DDBJ whole genome shotgun (WGS) entry which is preliminary data.</text>
</comment>
<sequence>EYYMTESVTKDFDSVFVENAAEVAADTNNSSSAVDLEVVNVVAAGNNGKNDIKVSEEGVVKLSFGFLDDMQGGDSSLEPGEVKTPPPGSSPATAKEHTPSRLAQERPEPPAKQLAKDTLAKALKTVSKLEAEACEEKVRAILELDAKRRKEEVEKRKLEAEKRRQSGETDLELERKRKAKEERKKLKKLKKAQKAADKALISGDEDNTETAQSKKRKMKKATESEESEGLCSSGAEDDDEHVSEKQGNILNSAIAIPSMPATRYPPHLPPPHILTEAFMGGFRPMNPFMRGPRPDFSHGRGGGFIPRGRGGMRGGRMPFQGFRPPFFAGVGNSGGAAPKFNVPHGSHGLQQRHHHHHHTPPPNRGHSPILPPSSDLL</sequence>
<feature type="compositionally biased region" description="Basic and acidic residues" evidence="1">
    <location>
        <begin position="94"/>
        <end position="118"/>
    </location>
</feature>
<evidence type="ECO:0000313" key="3">
    <source>
        <dbReference type="Proteomes" id="UP000037069"/>
    </source>
</evidence>
<feature type="region of interest" description="Disordered" evidence="1">
    <location>
        <begin position="144"/>
        <end position="244"/>
    </location>
</feature>
<dbReference type="EMBL" id="JRES01000089">
    <property type="protein sequence ID" value="KNC34220.1"/>
    <property type="molecule type" value="Genomic_DNA"/>
</dbReference>
<feature type="region of interest" description="Disordered" evidence="1">
    <location>
        <begin position="70"/>
        <end position="118"/>
    </location>
</feature>
<accession>A0A0L0CPE8</accession>
<gene>
    <name evidence="2" type="ORF">FF38_00008</name>
</gene>
<feature type="compositionally biased region" description="Basic residues" evidence="1">
    <location>
        <begin position="350"/>
        <end position="359"/>
    </location>
</feature>
<dbReference type="Proteomes" id="UP000037069">
    <property type="component" value="Unassembled WGS sequence"/>
</dbReference>
<feature type="non-terminal residue" evidence="2">
    <location>
        <position position="1"/>
    </location>
</feature>
<feature type="region of interest" description="Disordered" evidence="1">
    <location>
        <begin position="333"/>
        <end position="377"/>
    </location>
</feature>
<keyword evidence="3" id="KW-1185">Reference proteome</keyword>
<dbReference type="OrthoDB" id="8050562at2759"/>
<evidence type="ECO:0000313" key="2">
    <source>
        <dbReference type="EMBL" id="KNC34220.1"/>
    </source>
</evidence>
<dbReference type="AlphaFoldDB" id="A0A0L0CPE8"/>
<feature type="compositionally biased region" description="Basic and acidic residues" evidence="1">
    <location>
        <begin position="144"/>
        <end position="184"/>
    </location>
</feature>